<dbReference type="EMBL" id="FNDI01000045">
    <property type="protein sequence ID" value="SDJ36506.1"/>
    <property type="molecule type" value="Genomic_DNA"/>
</dbReference>
<evidence type="ECO:0000313" key="3">
    <source>
        <dbReference type="Proteomes" id="UP000198900"/>
    </source>
</evidence>
<feature type="region of interest" description="Disordered" evidence="1">
    <location>
        <begin position="16"/>
        <end position="69"/>
    </location>
</feature>
<sequence>MAKFKPDERQQKLIETARRSHREAQARGRFAPRRLVEKWSSEAGIMSPRETGSSERAGDDDSGPEGHEK</sequence>
<evidence type="ECO:0000256" key="1">
    <source>
        <dbReference type="SAM" id="MobiDB-lite"/>
    </source>
</evidence>
<accession>A0A7Z7BJ50</accession>
<comment type="caution">
    <text evidence="2">The sequence shown here is derived from an EMBL/GenBank/DDBJ whole genome shotgun (WGS) entry which is preliminary data.</text>
</comment>
<dbReference type="RefSeq" id="WP_091790106.1">
    <property type="nucleotide sequence ID" value="NZ_FNDI01000045.1"/>
</dbReference>
<proteinExistence type="predicted"/>
<protein>
    <submittedName>
        <fullName evidence="2">Uncharacterized protein</fullName>
    </submittedName>
</protein>
<name>A0A7Z7BJ50_9BURK</name>
<gene>
    <name evidence="2" type="ORF">SAMN04487926_14533</name>
</gene>
<dbReference type="AlphaFoldDB" id="A0A7Z7BJ50"/>
<organism evidence="2 3">
    <name type="scientific">Paraburkholderia steynii</name>
    <dbReference type="NCBI Taxonomy" id="1245441"/>
    <lineage>
        <taxon>Bacteria</taxon>
        <taxon>Pseudomonadati</taxon>
        <taxon>Pseudomonadota</taxon>
        <taxon>Betaproteobacteria</taxon>
        <taxon>Burkholderiales</taxon>
        <taxon>Burkholderiaceae</taxon>
        <taxon>Paraburkholderia</taxon>
    </lineage>
</organism>
<keyword evidence="3" id="KW-1185">Reference proteome</keyword>
<feature type="compositionally biased region" description="Basic and acidic residues" evidence="1">
    <location>
        <begin position="16"/>
        <end position="26"/>
    </location>
</feature>
<feature type="compositionally biased region" description="Basic and acidic residues" evidence="1">
    <location>
        <begin position="52"/>
        <end position="69"/>
    </location>
</feature>
<dbReference type="Proteomes" id="UP000198900">
    <property type="component" value="Unassembled WGS sequence"/>
</dbReference>
<reference evidence="2" key="1">
    <citation type="submission" date="2016-10" db="EMBL/GenBank/DDBJ databases">
        <authorList>
            <person name="Varghese N."/>
            <person name="Submissions S."/>
        </authorList>
    </citation>
    <scope>NUCLEOTIDE SEQUENCE [LARGE SCALE GENOMIC DNA]</scope>
    <source>
        <strain evidence="2">YR281</strain>
    </source>
</reference>
<evidence type="ECO:0000313" key="2">
    <source>
        <dbReference type="EMBL" id="SDJ36506.1"/>
    </source>
</evidence>